<comment type="caution">
    <text evidence="1">The sequence shown here is derived from an EMBL/GenBank/DDBJ whole genome shotgun (WGS) entry which is preliminary data.</text>
</comment>
<protein>
    <submittedName>
        <fullName evidence="1">Uncharacterized protein</fullName>
    </submittedName>
</protein>
<organism evidence="1 2">
    <name type="scientific">Ceratodon purpureus</name>
    <name type="common">Fire moss</name>
    <name type="synonym">Dicranum purpureum</name>
    <dbReference type="NCBI Taxonomy" id="3225"/>
    <lineage>
        <taxon>Eukaryota</taxon>
        <taxon>Viridiplantae</taxon>
        <taxon>Streptophyta</taxon>
        <taxon>Embryophyta</taxon>
        <taxon>Bryophyta</taxon>
        <taxon>Bryophytina</taxon>
        <taxon>Bryopsida</taxon>
        <taxon>Dicranidae</taxon>
        <taxon>Pseudoditrichales</taxon>
        <taxon>Ditrichaceae</taxon>
        <taxon>Ceratodon</taxon>
    </lineage>
</organism>
<evidence type="ECO:0000313" key="1">
    <source>
        <dbReference type="EMBL" id="KAG0572839.1"/>
    </source>
</evidence>
<dbReference type="AlphaFoldDB" id="A0A8T0HPY0"/>
<dbReference type="EMBL" id="CM026426">
    <property type="protein sequence ID" value="KAG0572839.1"/>
    <property type="molecule type" value="Genomic_DNA"/>
</dbReference>
<feature type="non-terminal residue" evidence="1">
    <location>
        <position position="1"/>
    </location>
</feature>
<gene>
    <name evidence="1" type="ORF">KC19_VG128800</name>
</gene>
<name>A0A8T0HPY0_CERPU</name>
<sequence>IHNKSATVEILVCVIVFYSTLQHWVGCGLDFVSASSVRWTASLPWLITQSTSWKKSSEVISISECFCRHLPIHALTEV</sequence>
<proteinExistence type="predicted"/>
<evidence type="ECO:0000313" key="2">
    <source>
        <dbReference type="Proteomes" id="UP000822688"/>
    </source>
</evidence>
<reference evidence="1" key="1">
    <citation type="submission" date="2020-06" db="EMBL/GenBank/DDBJ databases">
        <title>WGS assembly of Ceratodon purpureus strain R40.</title>
        <authorList>
            <person name="Carey S.B."/>
            <person name="Jenkins J."/>
            <person name="Shu S."/>
            <person name="Lovell J.T."/>
            <person name="Sreedasyam A."/>
            <person name="Maumus F."/>
            <person name="Tiley G.P."/>
            <person name="Fernandez-Pozo N."/>
            <person name="Barry K."/>
            <person name="Chen C."/>
            <person name="Wang M."/>
            <person name="Lipzen A."/>
            <person name="Daum C."/>
            <person name="Saski C.A."/>
            <person name="Payton A.C."/>
            <person name="Mcbreen J.C."/>
            <person name="Conrad R.E."/>
            <person name="Kollar L.M."/>
            <person name="Olsson S."/>
            <person name="Huttunen S."/>
            <person name="Landis J.B."/>
            <person name="Wickett N.J."/>
            <person name="Johnson M.G."/>
            <person name="Rensing S.A."/>
            <person name="Grimwood J."/>
            <person name="Schmutz J."/>
            <person name="Mcdaniel S.F."/>
        </authorList>
    </citation>
    <scope>NUCLEOTIDE SEQUENCE</scope>
    <source>
        <strain evidence="1">R40</strain>
    </source>
</reference>
<dbReference type="Proteomes" id="UP000822688">
    <property type="component" value="Chromosome V"/>
</dbReference>
<accession>A0A8T0HPY0</accession>
<keyword evidence="2" id="KW-1185">Reference proteome</keyword>